<dbReference type="Proteomes" id="UP001317629">
    <property type="component" value="Chromosome"/>
</dbReference>
<accession>A0ABM8E4C5</accession>
<evidence type="ECO:0000313" key="1">
    <source>
        <dbReference type="EMBL" id="BDV32845.1"/>
    </source>
</evidence>
<keyword evidence="2" id="KW-1185">Reference proteome</keyword>
<gene>
    <name evidence="1" type="ORF">SS37A_03740</name>
</gene>
<sequence length="64" mass="7447">MRSVIFYKKQDVAVFLHIFSKSDKANLTKSELAEYMNLARSLEKLTEATLKELGAKRGWRELEL</sequence>
<protein>
    <submittedName>
        <fullName evidence="1">Uncharacterized protein</fullName>
    </submittedName>
</protein>
<evidence type="ECO:0000313" key="2">
    <source>
        <dbReference type="Proteomes" id="UP001317629"/>
    </source>
</evidence>
<dbReference type="InterPro" id="IPR009387">
    <property type="entry name" value="HigB-2"/>
</dbReference>
<dbReference type="Pfam" id="PF06296">
    <property type="entry name" value="RelE"/>
    <property type="match status" value="1"/>
</dbReference>
<proteinExistence type="predicted"/>
<reference evidence="1 2" key="1">
    <citation type="journal article" date="2023" name="Int. J. Syst. Evol. Microbiol.">
        <title>Methylocystis iwaonis sp. nov., a type II methane-oxidizing bacterium from surface soil of a rice paddy field in Japan, and emended description of the genus Methylocystis (ex Whittenbury et al. 1970) Bowman et al. 1993.</title>
        <authorList>
            <person name="Kaise H."/>
            <person name="Sawadogo J.B."/>
            <person name="Alam M.S."/>
            <person name="Ueno C."/>
            <person name="Dianou D."/>
            <person name="Shinjo R."/>
            <person name="Asakawa S."/>
        </authorList>
    </citation>
    <scope>NUCLEOTIDE SEQUENCE [LARGE SCALE GENOMIC DNA]</scope>
    <source>
        <strain evidence="1 2">SS37A-Re</strain>
    </source>
</reference>
<name>A0ABM8E4C5_9HYPH</name>
<dbReference type="EMBL" id="AP027142">
    <property type="protein sequence ID" value="BDV32845.1"/>
    <property type="molecule type" value="Genomic_DNA"/>
</dbReference>
<organism evidence="1 2">
    <name type="scientific">Methylocystis iwaonis</name>
    <dbReference type="NCBI Taxonomy" id="2885079"/>
    <lineage>
        <taxon>Bacteria</taxon>
        <taxon>Pseudomonadati</taxon>
        <taxon>Pseudomonadota</taxon>
        <taxon>Alphaproteobacteria</taxon>
        <taxon>Hyphomicrobiales</taxon>
        <taxon>Methylocystaceae</taxon>
        <taxon>Methylocystis</taxon>
    </lineage>
</organism>